<sequence>MIYKTIQQSALQLCSYYQAASVLISQVGKRRCFRSSCRCVSESVIISNKRLYVRRWVVGSTGHESSTTHDDDYPVSGLLHISSRWCKCARRSMGFSTCSHVSTYNGWPSMGCENCRKAKKRCDQALPSCDRCARLAKSCGGYRDIADLMFKDESKSITE</sequence>
<dbReference type="EMBL" id="LFZO01000078">
    <property type="protein sequence ID" value="KXT14617.1"/>
    <property type="molecule type" value="Genomic_DNA"/>
</dbReference>
<proteinExistence type="predicted"/>
<dbReference type="PANTHER" id="PTHR38791">
    <property type="entry name" value="ZN(II)2CYS6 TRANSCRIPTION FACTOR (EUROFUNG)-RELATED-RELATED"/>
    <property type="match status" value="1"/>
</dbReference>
<organism evidence="3 4">
    <name type="scientific">Pseudocercospora musae</name>
    <dbReference type="NCBI Taxonomy" id="113226"/>
    <lineage>
        <taxon>Eukaryota</taxon>
        <taxon>Fungi</taxon>
        <taxon>Dikarya</taxon>
        <taxon>Ascomycota</taxon>
        <taxon>Pezizomycotina</taxon>
        <taxon>Dothideomycetes</taxon>
        <taxon>Dothideomycetidae</taxon>
        <taxon>Mycosphaerellales</taxon>
        <taxon>Mycosphaerellaceae</taxon>
        <taxon>Pseudocercospora</taxon>
    </lineage>
</organism>
<dbReference type="PROSITE" id="PS50048">
    <property type="entry name" value="ZN2_CY6_FUNGAL_2"/>
    <property type="match status" value="1"/>
</dbReference>
<dbReference type="PROSITE" id="PS00463">
    <property type="entry name" value="ZN2_CY6_FUNGAL_1"/>
    <property type="match status" value="1"/>
</dbReference>
<name>A0A139IJ93_9PEZI</name>
<dbReference type="AlphaFoldDB" id="A0A139IJ93"/>
<keyword evidence="1" id="KW-0539">Nucleus</keyword>
<dbReference type="EMBL" id="LFZO01000078">
    <property type="protein sequence ID" value="KXT14618.1"/>
    <property type="molecule type" value="Genomic_DNA"/>
</dbReference>
<dbReference type="GO" id="GO:0008270">
    <property type="term" value="F:zinc ion binding"/>
    <property type="evidence" value="ECO:0007669"/>
    <property type="project" value="InterPro"/>
</dbReference>
<dbReference type="CDD" id="cd00067">
    <property type="entry name" value="GAL4"/>
    <property type="match status" value="1"/>
</dbReference>
<keyword evidence="4" id="KW-1185">Reference proteome</keyword>
<evidence type="ECO:0000313" key="4">
    <source>
        <dbReference type="Proteomes" id="UP000073492"/>
    </source>
</evidence>
<dbReference type="InterPro" id="IPR036864">
    <property type="entry name" value="Zn2-C6_fun-type_DNA-bd_sf"/>
</dbReference>
<dbReference type="GO" id="GO:0000981">
    <property type="term" value="F:DNA-binding transcription factor activity, RNA polymerase II-specific"/>
    <property type="evidence" value="ECO:0007669"/>
    <property type="project" value="InterPro"/>
</dbReference>
<protein>
    <recommendedName>
        <fullName evidence="2">Zn(2)-C6 fungal-type domain-containing protein</fullName>
    </recommendedName>
</protein>
<dbReference type="Proteomes" id="UP000073492">
    <property type="component" value="Unassembled WGS sequence"/>
</dbReference>
<dbReference type="Gene3D" id="4.10.240.10">
    <property type="entry name" value="Zn(2)-C6 fungal-type DNA-binding domain"/>
    <property type="match status" value="1"/>
</dbReference>
<comment type="caution">
    <text evidence="3">The sequence shown here is derived from an EMBL/GenBank/DDBJ whole genome shotgun (WGS) entry which is preliminary data.</text>
</comment>
<feature type="domain" description="Zn(2)-C6 fungal-type" evidence="2">
    <location>
        <begin position="111"/>
        <end position="139"/>
    </location>
</feature>
<accession>A0A139IJ93</accession>
<evidence type="ECO:0000259" key="2">
    <source>
        <dbReference type="PROSITE" id="PS50048"/>
    </source>
</evidence>
<reference evidence="3 4" key="1">
    <citation type="submission" date="2015-07" db="EMBL/GenBank/DDBJ databases">
        <title>Comparative genomics of the Sigatoka disease complex on banana suggests a link between parallel evolutionary changes in Pseudocercospora fijiensis and Pseudocercospora eumusae and increased virulence on the banana host.</title>
        <authorList>
            <person name="Chang T.-C."/>
            <person name="Salvucci A."/>
            <person name="Crous P.W."/>
            <person name="Stergiopoulos I."/>
        </authorList>
    </citation>
    <scope>NUCLEOTIDE SEQUENCE [LARGE SCALE GENOMIC DNA]</scope>
    <source>
        <strain evidence="3 4">CBS 116634</strain>
    </source>
</reference>
<dbReference type="OrthoDB" id="2991872at2759"/>
<dbReference type="SUPFAM" id="SSF57701">
    <property type="entry name" value="Zn2/Cys6 DNA-binding domain"/>
    <property type="match status" value="1"/>
</dbReference>
<dbReference type="InterPro" id="IPR053175">
    <property type="entry name" value="DHMBA_Reg_Transcription_Factor"/>
</dbReference>
<gene>
    <name evidence="3" type="ORF">AC579_3653</name>
</gene>
<evidence type="ECO:0000256" key="1">
    <source>
        <dbReference type="ARBA" id="ARBA00023242"/>
    </source>
</evidence>
<evidence type="ECO:0000313" key="3">
    <source>
        <dbReference type="EMBL" id="KXT14616.1"/>
    </source>
</evidence>
<dbReference type="Pfam" id="PF00172">
    <property type="entry name" value="Zn_clus"/>
    <property type="match status" value="1"/>
</dbReference>
<dbReference type="EMBL" id="LFZO01000078">
    <property type="protein sequence ID" value="KXT14616.1"/>
    <property type="molecule type" value="Genomic_DNA"/>
</dbReference>
<dbReference type="SMART" id="SM00066">
    <property type="entry name" value="GAL4"/>
    <property type="match status" value="1"/>
</dbReference>
<dbReference type="InterPro" id="IPR001138">
    <property type="entry name" value="Zn2Cys6_DnaBD"/>
</dbReference>